<comment type="catalytic activity">
    <reaction evidence="11 13">
        <text>L-threonyl-[protein] + ATP = O-phospho-L-threonyl-[protein] + ADP + H(+)</text>
        <dbReference type="Rhea" id="RHEA:46608"/>
        <dbReference type="Rhea" id="RHEA-COMP:11060"/>
        <dbReference type="Rhea" id="RHEA-COMP:11605"/>
        <dbReference type="ChEBI" id="CHEBI:15378"/>
        <dbReference type="ChEBI" id="CHEBI:30013"/>
        <dbReference type="ChEBI" id="CHEBI:30616"/>
        <dbReference type="ChEBI" id="CHEBI:61977"/>
        <dbReference type="ChEBI" id="CHEBI:456216"/>
        <dbReference type="EC" id="2.7.11.1"/>
    </reaction>
</comment>
<evidence type="ECO:0000256" key="13">
    <source>
        <dbReference type="PIRNR" id="PIRNR000641"/>
    </source>
</evidence>
<evidence type="ECO:0000256" key="14">
    <source>
        <dbReference type="SAM" id="Phobius"/>
    </source>
</evidence>
<accession>A0AAN9NZ84</accession>
<feature type="domain" description="Protein kinase" evidence="15">
    <location>
        <begin position="476"/>
        <end position="719"/>
    </location>
</feature>
<dbReference type="PANTHER" id="PTHR27002">
    <property type="entry name" value="RECEPTOR-LIKE SERINE/THREONINE-PROTEIN KINASE SD1-8"/>
    <property type="match status" value="1"/>
</dbReference>
<proteinExistence type="inferred from homology"/>
<keyword evidence="19" id="KW-1185">Reference proteome</keyword>
<evidence type="ECO:0000313" key="19">
    <source>
        <dbReference type="Proteomes" id="UP001374584"/>
    </source>
</evidence>
<keyword evidence="5" id="KW-0732">Signal</keyword>
<keyword evidence="8 13" id="KW-0067">ATP-binding</keyword>
<comment type="similarity">
    <text evidence="13">Belongs to the protein kinase superfamily. Ser/Thr protein kinase family.</text>
</comment>
<evidence type="ECO:0000256" key="2">
    <source>
        <dbReference type="ARBA" id="ARBA00022475"/>
    </source>
</evidence>
<dbReference type="SUPFAM" id="SSF56112">
    <property type="entry name" value="Protein kinase-like (PK-like)"/>
    <property type="match status" value="1"/>
</dbReference>
<keyword evidence="6 13" id="KW-0547">Nucleotide-binding</keyword>
<dbReference type="InterPro" id="IPR003609">
    <property type="entry name" value="Pan_app"/>
</dbReference>
<evidence type="ECO:0000256" key="1">
    <source>
        <dbReference type="ARBA" id="ARBA00004251"/>
    </source>
</evidence>
<sequence length="719" mass="81715">MAISQSVLCFITFTCFMHITKPSNLNTDQLLQGHEFTTSDRLISPTGWYTMSFFQYEGSEDFYLGIRKSAETSTNRNFWIANRNMPLHDPATILIIDEIGNLKIISNRERNSSIMLYSSDAGREVNSNTTFNAILQDTGNLMFREMNQNGSLKRTLWQSFDHLSHVLMGGMKLGFNRKTGQNWSITSRRSEKTYSSGSFTLGLEPKTKQLVMWWRGNIFWSSGQWSNGSFANLNSPLYHKDFEFNYYSDENETYVSYLAGYIDLEPSGSMYGNVAEASYSCVNDYFLSGCSMPSVPKCRDHDSLYRGSRNSYGVMSGTSFKFDESENLTSFDCWMKCLNNCSCEAYSYVNEDETGCEIWSRDSANFVATTNLTAGGRQIYFLVGRKKGKTKIWIISTIVGTIVLIILCFTCNKLRKKLKLKAEDRKKRTKLLSEIGGNTTIPIAYNERNEQKKNGKSSDDMHIFDFQIILEATANFSSTNKIGEGGFGPVYKGKLSSGQEVAIKRLSKSSGQGLIEFKNEAILIVKLQHTNLVRLLGFCIDKEERILVYKYLPNKSLNLYLFEFEERTKRIVGTFGYMSPEYAMMGVISTKLDVYSFGILLLEILSGKKNNIDYPFNLVFNAWKLWNEGEALKLMDKNMNGSYSPTQMLRYIHIGLLCTQDQARDRPTMLEVVSFLSNEIAHLPKPKQPGFCVIGGVEDRELRYSCSIKETTNSCSSGR</sequence>
<evidence type="ECO:0000256" key="10">
    <source>
        <dbReference type="ARBA" id="ARBA00023180"/>
    </source>
</evidence>
<dbReference type="InterPro" id="IPR024171">
    <property type="entry name" value="SRK-like_kinase"/>
</dbReference>
<dbReference type="PROSITE" id="PS50927">
    <property type="entry name" value="BULB_LECTIN"/>
    <property type="match status" value="1"/>
</dbReference>
<dbReference type="Gene3D" id="2.90.10.10">
    <property type="entry name" value="Bulb-type lectin domain"/>
    <property type="match status" value="1"/>
</dbReference>
<evidence type="ECO:0000256" key="4">
    <source>
        <dbReference type="ARBA" id="ARBA00022679"/>
    </source>
</evidence>
<dbReference type="InterPro" id="IPR001480">
    <property type="entry name" value="Bulb-type_lectin_dom"/>
</dbReference>
<evidence type="ECO:0000256" key="8">
    <source>
        <dbReference type="ARBA" id="ARBA00022840"/>
    </source>
</evidence>
<dbReference type="GO" id="GO:0004674">
    <property type="term" value="F:protein serine/threonine kinase activity"/>
    <property type="evidence" value="ECO:0007669"/>
    <property type="project" value="UniProtKB-KW"/>
</dbReference>
<name>A0AAN9NZ84_PHACN</name>
<evidence type="ECO:0000256" key="9">
    <source>
        <dbReference type="ARBA" id="ARBA00023157"/>
    </source>
</evidence>
<dbReference type="PANTHER" id="PTHR27002:SF926">
    <property type="entry name" value="OS07G0535800 PROTEIN"/>
    <property type="match status" value="1"/>
</dbReference>
<evidence type="ECO:0000256" key="3">
    <source>
        <dbReference type="ARBA" id="ARBA00022527"/>
    </source>
</evidence>
<keyword evidence="2" id="KW-1003">Cell membrane</keyword>
<dbReference type="SUPFAM" id="SSF51110">
    <property type="entry name" value="alpha-D-mannose-specific plant lectins"/>
    <property type="match status" value="1"/>
</dbReference>
<dbReference type="GO" id="GO:0005524">
    <property type="term" value="F:ATP binding"/>
    <property type="evidence" value="ECO:0007669"/>
    <property type="project" value="UniProtKB-KW"/>
</dbReference>
<keyword evidence="9" id="KW-1015">Disulfide bond</keyword>
<evidence type="ECO:0000256" key="5">
    <source>
        <dbReference type="ARBA" id="ARBA00022729"/>
    </source>
</evidence>
<protein>
    <recommendedName>
        <fullName evidence="13">Receptor-like serine/threonine-protein kinase</fullName>
        <ecNumber evidence="13">2.7.11.1</ecNumber>
    </recommendedName>
</protein>
<dbReference type="FunFam" id="3.30.200.20:FF:000195">
    <property type="entry name" value="G-type lectin S-receptor-like serine/threonine-protein kinase"/>
    <property type="match status" value="1"/>
</dbReference>
<dbReference type="Pfam" id="PF08276">
    <property type="entry name" value="PAN_2"/>
    <property type="match status" value="1"/>
</dbReference>
<dbReference type="EC" id="2.7.11.1" evidence="13"/>
<evidence type="ECO:0000259" key="17">
    <source>
        <dbReference type="PROSITE" id="PS50948"/>
    </source>
</evidence>
<evidence type="ECO:0000256" key="12">
    <source>
        <dbReference type="ARBA" id="ARBA00048679"/>
    </source>
</evidence>
<keyword evidence="4 13" id="KW-0808">Transferase</keyword>
<keyword evidence="7 13" id="KW-0418">Kinase</keyword>
<dbReference type="Proteomes" id="UP001374584">
    <property type="component" value="Unassembled WGS sequence"/>
</dbReference>
<feature type="domain" description="Apple" evidence="17">
    <location>
        <begin position="298"/>
        <end position="385"/>
    </location>
</feature>
<comment type="subcellular location">
    <subcellularLocation>
        <location evidence="1">Cell membrane</location>
        <topology evidence="1">Single-pass type I membrane protein</topology>
    </subcellularLocation>
</comment>
<feature type="transmembrane region" description="Helical" evidence="14">
    <location>
        <begin position="392"/>
        <end position="411"/>
    </location>
</feature>
<dbReference type="Pfam" id="PF01453">
    <property type="entry name" value="B_lectin"/>
    <property type="match status" value="1"/>
</dbReference>
<evidence type="ECO:0000313" key="18">
    <source>
        <dbReference type="EMBL" id="KAK7379269.1"/>
    </source>
</evidence>
<dbReference type="SMART" id="SM00473">
    <property type="entry name" value="PAN_AP"/>
    <property type="match status" value="1"/>
</dbReference>
<dbReference type="AlphaFoldDB" id="A0AAN9NZ84"/>
<dbReference type="PROSITE" id="PS50011">
    <property type="entry name" value="PROTEIN_KINASE_DOM"/>
    <property type="match status" value="1"/>
</dbReference>
<dbReference type="EMBL" id="JAYMYR010000002">
    <property type="protein sequence ID" value="KAK7379269.1"/>
    <property type="molecule type" value="Genomic_DNA"/>
</dbReference>
<evidence type="ECO:0000256" key="11">
    <source>
        <dbReference type="ARBA" id="ARBA00047899"/>
    </source>
</evidence>
<dbReference type="InterPro" id="IPR011009">
    <property type="entry name" value="Kinase-like_dom_sf"/>
</dbReference>
<dbReference type="InterPro" id="IPR000719">
    <property type="entry name" value="Prot_kinase_dom"/>
</dbReference>
<comment type="caution">
    <text evidence="18">The sequence shown here is derived from an EMBL/GenBank/DDBJ whole genome shotgun (WGS) entry which is preliminary data.</text>
</comment>
<dbReference type="GO" id="GO:0005886">
    <property type="term" value="C:plasma membrane"/>
    <property type="evidence" value="ECO:0007669"/>
    <property type="project" value="UniProtKB-SubCell"/>
</dbReference>
<evidence type="ECO:0000259" key="15">
    <source>
        <dbReference type="PROSITE" id="PS50011"/>
    </source>
</evidence>
<feature type="domain" description="Bulb-type lectin" evidence="16">
    <location>
        <begin position="27"/>
        <end position="156"/>
    </location>
</feature>
<dbReference type="InterPro" id="IPR036426">
    <property type="entry name" value="Bulb-type_lectin_dom_sf"/>
</dbReference>
<dbReference type="Gene3D" id="1.10.510.10">
    <property type="entry name" value="Transferase(Phosphotransferase) domain 1"/>
    <property type="match status" value="1"/>
</dbReference>
<dbReference type="Gene3D" id="3.30.200.20">
    <property type="entry name" value="Phosphorylase Kinase, domain 1"/>
    <property type="match status" value="1"/>
</dbReference>
<dbReference type="InterPro" id="IPR001245">
    <property type="entry name" value="Ser-Thr/Tyr_kinase_cat_dom"/>
</dbReference>
<keyword evidence="3 13" id="KW-0723">Serine/threonine-protein kinase</keyword>
<dbReference type="Pfam" id="PF07714">
    <property type="entry name" value="PK_Tyr_Ser-Thr"/>
    <property type="match status" value="2"/>
</dbReference>
<keyword evidence="14" id="KW-1133">Transmembrane helix</keyword>
<evidence type="ECO:0000259" key="16">
    <source>
        <dbReference type="PROSITE" id="PS50927"/>
    </source>
</evidence>
<dbReference type="PROSITE" id="PS50948">
    <property type="entry name" value="PAN"/>
    <property type="match status" value="1"/>
</dbReference>
<comment type="catalytic activity">
    <reaction evidence="12 13">
        <text>L-seryl-[protein] + ATP = O-phospho-L-seryl-[protein] + ADP + H(+)</text>
        <dbReference type="Rhea" id="RHEA:17989"/>
        <dbReference type="Rhea" id="RHEA-COMP:9863"/>
        <dbReference type="Rhea" id="RHEA-COMP:11604"/>
        <dbReference type="ChEBI" id="CHEBI:15378"/>
        <dbReference type="ChEBI" id="CHEBI:29999"/>
        <dbReference type="ChEBI" id="CHEBI:30616"/>
        <dbReference type="ChEBI" id="CHEBI:83421"/>
        <dbReference type="ChEBI" id="CHEBI:456216"/>
        <dbReference type="EC" id="2.7.11.1"/>
    </reaction>
</comment>
<keyword evidence="10" id="KW-0325">Glycoprotein</keyword>
<dbReference type="SMART" id="SM00108">
    <property type="entry name" value="B_lectin"/>
    <property type="match status" value="1"/>
</dbReference>
<keyword evidence="14" id="KW-0812">Transmembrane</keyword>
<dbReference type="PIRSF" id="PIRSF000641">
    <property type="entry name" value="SRK"/>
    <property type="match status" value="1"/>
</dbReference>
<keyword evidence="14" id="KW-0472">Membrane</keyword>
<evidence type="ECO:0000256" key="7">
    <source>
        <dbReference type="ARBA" id="ARBA00022777"/>
    </source>
</evidence>
<gene>
    <name evidence="18" type="ORF">VNO80_04725</name>
</gene>
<reference evidence="18 19" key="1">
    <citation type="submission" date="2024-01" db="EMBL/GenBank/DDBJ databases">
        <title>The genomes of 5 underutilized Papilionoideae crops provide insights into root nodulation and disease resistanc.</title>
        <authorList>
            <person name="Jiang F."/>
        </authorList>
    </citation>
    <scope>NUCLEOTIDE SEQUENCE [LARGE SCALE GENOMIC DNA]</scope>
    <source>
        <strain evidence="18">JINMINGXINNONG_FW02</strain>
        <tissue evidence="18">Leaves</tissue>
    </source>
</reference>
<evidence type="ECO:0000256" key="6">
    <source>
        <dbReference type="ARBA" id="ARBA00022741"/>
    </source>
</evidence>
<organism evidence="18 19">
    <name type="scientific">Phaseolus coccineus</name>
    <name type="common">Scarlet runner bean</name>
    <name type="synonym">Phaseolus multiflorus</name>
    <dbReference type="NCBI Taxonomy" id="3886"/>
    <lineage>
        <taxon>Eukaryota</taxon>
        <taxon>Viridiplantae</taxon>
        <taxon>Streptophyta</taxon>
        <taxon>Embryophyta</taxon>
        <taxon>Tracheophyta</taxon>
        <taxon>Spermatophyta</taxon>
        <taxon>Magnoliopsida</taxon>
        <taxon>eudicotyledons</taxon>
        <taxon>Gunneridae</taxon>
        <taxon>Pentapetalae</taxon>
        <taxon>rosids</taxon>
        <taxon>fabids</taxon>
        <taxon>Fabales</taxon>
        <taxon>Fabaceae</taxon>
        <taxon>Papilionoideae</taxon>
        <taxon>50 kb inversion clade</taxon>
        <taxon>NPAAA clade</taxon>
        <taxon>indigoferoid/millettioid clade</taxon>
        <taxon>Phaseoleae</taxon>
        <taxon>Phaseolus</taxon>
    </lineage>
</organism>